<sequence>MGTAKIHKSILKIVDAYKVHLATQSEEEFQLLPPIGGWSYSEVYAHIFDSSLLSLMAIQNCISGTGKTEATTLGAKAVLFFGMLPPGKRYKVPPKLMERVKKINRMTAQQFITDFELQLTKISPHLSKANPALKIKHPRLGYLNAKQWLRFIEIHLNHHLKQLRRIQNSFELAG</sequence>
<dbReference type="Pfam" id="PF12867">
    <property type="entry name" value="DinB_2"/>
    <property type="match status" value="1"/>
</dbReference>
<dbReference type="Proteomes" id="UP000199666">
    <property type="component" value="Unassembled WGS sequence"/>
</dbReference>
<dbReference type="OrthoDB" id="1495892at2"/>
<keyword evidence="3" id="KW-1185">Reference proteome</keyword>
<dbReference type="InterPro" id="IPR034660">
    <property type="entry name" value="DinB/YfiT-like"/>
</dbReference>
<dbReference type="RefSeq" id="WP_090991704.1">
    <property type="nucleotide sequence ID" value="NZ_FOPP01000001.1"/>
</dbReference>
<evidence type="ECO:0000313" key="3">
    <source>
        <dbReference type="Proteomes" id="UP000199666"/>
    </source>
</evidence>
<protein>
    <submittedName>
        <fullName evidence="2">DinB superfamily protein</fullName>
    </submittedName>
</protein>
<feature type="domain" description="DinB-like" evidence="1">
    <location>
        <begin position="19"/>
        <end position="163"/>
    </location>
</feature>
<dbReference type="Gene3D" id="1.20.120.450">
    <property type="entry name" value="dinb family like domain"/>
    <property type="match status" value="1"/>
</dbReference>
<dbReference type="STRING" id="414048.SAMN04489864_101217"/>
<evidence type="ECO:0000259" key="1">
    <source>
        <dbReference type="Pfam" id="PF12867"/>
    </source>
</evidence>
<dbReference type="SUPFAM" id="SSF109854">
    <property type="entry name" value="DinB/YfiT-like putative metalloenzymes"/>
    <property type="match status" value="1"/>
</dbReference>
<dbReference type="AlphaFoldDB" id="A0A1I2TCC1"/>
<reference evidence="2 3" key="1">
    <citation type="submission" date="2016-10" db="EMBL/GenBank/DDBJ databases">
        <authorList>
            <person name="de Groot N.N."/>
        </authorList>
    </citation>
    <scope>NUCLEOTIDE SEQUENCE [LARGE SCALE GENOMIC DNA]</scope>
    <source>
        <strain evidence="2 3">DSM 18684</strain>
    </source>
</reference>
<accession>A0A1I2TCC1</accession>
<evidence type="ECO:0000313" key="2">
    <source>
        <dbReference type="EMBL" id="SFG60236.1"/>
    </source>
</evidence>
<organism evidence="2 3">
    <name type="scientific">Pedobacter insulae</name>
    <dbReference type="NCBI Taxonomy" id="414048"/>
    <lineage>
        <taxon>Bacteria</taxon>
        <taxon>Pseudomonadati</taxon>
        <taxon>Bacteroidota</taxon>
        <taxon>Sphingobacteriia</taxon>
        <taxon>Sphingobacteriales</taxon>
        <taxon>Sphingobacteriaceae</taxon>
        <taxon>Pedobacter</taxon>
    </lineage>
</organism>
<dbReference type="EMBL" id="FOPP01000001">
    <property type="protein sequence ID" value="SFG60236.1"/>
    <property type="molecule type" value="Genomic_DNA"/>
</dbReference>
<name>A0A1I2TCC1_9SPHI</name>
<dbReference type="InterPro" id="IPR024775">
    <property type="entry name" value="DinB-like"/>
</dbReference>
<gene>
    <name evidence="2" type="ORF">SAMN04489864_101217</name>
</gene>
<proteinExistence type="predicted"/>